<name>A0A366HDW4_9BURK</name>
<evidence type="ECO:0000313" key="1">
    <source>
        <dbReference type="EMBL" id="RBP39972.1"/>
    </source>
</evidence>
<accession>A0A366HDW4</accession>
<dbReference type="InterPro" id="IPR021352">
    <property type="entry name" value="DUF2971"/>
</dbReference>
<dbReference type="Pfam" id="PF11185">
    <property type="entry name" value="DUF2971"/>
    <property type="match status" value="1"/>
</dbReference>
<dbReference type="EMBL" id="QNRQ01000004">
    <property type="protein sequence ID" value="RBP39972.1"/>
    <property type="molecule type" value="Genomic_DNA"/>
</dbReference>
<dbReference type="OrthoDB" id="4119964at2"/>
<protein>
    <submittedName>
        <fullName evidence="1">DUF2971 family protein</fullName>
    </submittedName>
</protein>
<organism evidence="1 2">
    <name type="scientific">Eoetvoesiella caeni</name>
    <dbReference type="NCBI Taxonomy" id="645616"/>
    <lineage>
        <taxon>Bacteria</taxon>
        <taxon>Pseudomonadati</taxon>
        <taxon>Pseudomonadota</taxon>
        <taxon>Betaproteobacteria</taxon>
        <taxon>Burkholderiales</taxon>
        <taxon>Alcaligenaceae</taxon>
        <taxon>Eoetvoesiella</taxon>
    </lineage>
</organism>
<dbReference type="AlphaFoldDB" id="A0A366HDW4"/>
<keyword evidence="2" id="KW-1185">Reference proteome</keyword>
<reference evidence="1 2" key="1">
    <citation type="submission" date="2018-06" db="EMBL/GenBank/DDBJ databases">
        <title>Genomic Encyclopedia of Type Strains, Phase IV (KMG-IV): sequencing the most valuable type-strain genomes for metagenomic binning, comparative biology and taxonomic classification.</title>
        <authorList>
            <person name="Goeker M."/>
        </authorList>
    </citation>
    <scope>NUCLEOTIDE SEQUENCE [LARGE SCALE GENOMIC DNA]</scope>
    <source>
        <strain evidence="1 2">DSM 25520</strain>
    </source>
</reference>
<dbReference type="Proteomes" id="UP000253628">
    <property type="component" value="Unassembled WGS sequence"/>
</dbReference>
<evidence type="ECO:0000313" key="2">
    <source>
        <dbReference type="Proteomes" id="UP000253628"/>
    </source>
</evidence>
<gene>
    <name evidence="1" type="ORF">DFR37_10466</name>
</gene>
<sequence>MKQSLYKFLPLNTDDHVSRLQRILTGQIYFSSPAYFNDPFEMSALAAPMENPEFEARLAASGCLPGSLSQRGTVRRRYLETFQATALPALIREWIDSLGVLCLTTEKHDLLMWAHYANNHSGICIGFDSDYEPFRDAKPVQYSERRPSLSPDSRYDSGDLLQAALLTKSSHWSHENEWRVIKRPVSDDEKQFYKSLIAEDPGHSDSVAQLLASQGGSGQYEFDPKAIRVVCLGARIRFEDTETVVALLQRHCPHVRIEDMRLDDRHYQLHAKRRAVKRI</sequence>
<proteinExistence type="predicted"/>
<comment type="caution">
    <text evidence="1">The sequence shown here is derived from an EMBL/GenBank/DDBJ whole genome shotgun (WGS) entry which is preliminary data.</text>
</comment>
<dbReference type="RefSeq" id="WP_113932947.1">
    <property type="nucleotide sequence ID" value="NZ_JACCEU010000005.1"/>
</dbReference>